<dbReference type="EMBL" id="JAZHXI010000001">
    <property type="protein sequence ID" value="KAL2076256.1"/>
    <property type="molecule type" value="Genomic_DNA"/>
</dbReference>
<evidence type="ECO:0000313" key="3">
    <source>
        <dbReference type="Proteomes" id="UP001595075"/>
    </source>
</evidence>
<keyword evidence="1" id="KW-1133">Transmembrane helix</keyword>
<keyword evidence="3" id="KW-1185">Reference proteome</keyword>
<evidence type="ECO:0000256" key="1">
    <source>
        <dbReference type="SAM" id="Phobius"/>
    </source>
</evidence>
<gene>
    <name evidence="2" type="ORF">VTL71DRAFT_1199</name>
</gene>
<reference evidence="2 3" key="1">
    <citation type="journal article" date="2024" name="Commun. Biol.">
        <title>Comparative genomic analysis of thermophilic fungi reveals convergent evolutionary adaptations and gene losses.</title>
        <authorList>
            <person name="Steindorff A.S."/>
            <person name="Aguilar-Pontes M.V."/>
            <person name="Robinson A.J."/>
            <person name="Andreopoulos B."/>
            <person name="LaButti K."/>
            <person name="Kuo A."/>
            <person name="Mondo S."/>
            <person name="Riley R."/>
            <person name="Otillar R."/>
            <person name="Haridas S."/>
            <person name="Lipzen A."/>
            <person name="Grimwood J."/>
            <person name="Schmutz J."/>
            <person name="Clum A."/>
            <person name="Reid I.D."/>
            <person name="Moisan M.C."/>
            <person name="Butler G."/>
            <person name="Nguyen T.T.M."/>
            <person name="Dewar K."/>
            <person name="Conant G."/>
            <person name="Drula E."/>
            <person name="Henrissat B."/>
            <person name="Hansel C."/>
            <person name="Singer S."/>
            <person name="Hutchinson M.I."/>
            <person name="de Vries R.P."/>
            <person name="Natvig D.O."/>
            <person name="Powell A.J."/>
            <person name="Tsang A."/>
            <person name="Grigoriev I.V."/>
        </authorList>
    </citation>
    <scope>NUCLEOTIDE SEQUENCE [LARGE SCALE GENOMIC DNA]</scope>
    <source>
        <strain evidence="2 3">CBS 494.80</strain>
    </source>
</reference>
<organism evidence="2 3">
    <name type="scientific">Oculimacula yallundae</name>
    <dbReference type="NCBI Taxonomy" id="86028"/>
    <lineage>
        <taxon>Eukaryota</taxon>
        <taxon>Fungi</taxon>
        <taxon>Dikarya</taxon>
        <taxon>Ascomycota</taxon>
        <taxon>Pezizomycotina</taxon>
        <taxon>Leotiomycetes</taxon>
        <taxon>Helotiales</taxon>
        <taxon>Ploettnerulaceae</taxon>
        <taxon>Oculimacula</taxon>
    </lineage>
</organism>
<sequence length="82" mass="9611">MRSEVFVWHSAAEGIGICDNRPFCSVALVRVRVRVRLSDCQSARLFLFVFLFLSGLLIWSCCRRRRRFVVWEKTEVGDDELT</sequence>
<proteinExistence type="predicted"/>
<accession>A0ABR4D267</accession>
<name>A0ABR4D267_9HELO</name>
<keyword evidence="1" id="KW-0472">Membrane</keyword>
<keyword evidence="1" id="KW-0812">Transmembrane</keyword>
<evidence type="ECO:0000313" key="2">
    <source>
        <dbReference type="EMBL" id="KAL2076256.1"/>
    </source>
</evidence>
<protein>
    <recommendedName>
        <fullName evidence="4">Transmembrane protein</fullName>
    </recommendedName>
</protein>
<comment type="caution">
    <text evidence="2">The sequence shown here is derived from an EMBL/GenBank/DDBJ whole genome shotgun (WGS) entry which is preliminary data.</text>
</comment>
<dbReference type="Proteomes" id="UP001595075">
    <property type="component" value="Unassembled WGS sequence"/>
</dbReference>
<evidence type="ECO:0008006" key="4">
    <source>
        <dbReference type="Google" id="ProtNLM"/>
    </source>
</evidence>
<feature type="transmembrane region" description="Helical" evidence="1">
    <location>
        <begin position="43"/>
        <end position="62"/>
    </location>
</feature>